<keyword evidence="1" id="KW-0812">Transmembrane</keyword>
<keyword evidence="1" id="KW-1133">Transmembrane helix</keyword>
<dbReference type="Gene3D" id="3.40.30.10">
    <property type="entry name" value="Glutaredoxin"/>
    <property type="match status" value="1"/>
</dbReference>
<feature type="domain" description="Thioredoxin" evidence="2">
    <location>
        <begin position="153"/>
        <end position="238"/>
    </location>
</feature>
<name>A0A9D4P8X2_DERFA</name>
<protein>
    <submittedName>
        <fullName evidence="3">Thioredoxin domain-containing protein 15-like protein</fullName>
    </submittedName>
</protein>
<dbReference type="InterPro" id="IPR013766">
    <property type="entry name" value="Thioredoxin_domain"/>
</dbReference>
<reference evidence="3" key="1">
    <citation type="submission" date="2020-06" db="EMBL/GenBank/DDBJ databases">
        <authorList>
            <person name="Ji K."/>
            <person name="Li J."/>
        </authorList>
    </citation>
    <scope>NUCLEOTIDE SEQUENCE</scope>
    <source>
        <strain evidence="3">JKM2019</strain>
        <tissue evidence="3">Whole body</tissue>
    </source>
</reference>
<sequence length="349" mass="40466">MTANCTDYSENSTIELSTENIESIIQNDSSDIDTNNNNNNHSDLNEQINNVNHSSVFESQSSKINEENSMTTINSPNYVRYNCTPVERNETAQLIVVNSSSIPSYLQLKNYFIVDFFYMNHSSNENNYPEEKTSTIDNETATTSNMTTSSNETGQCAIMIFYYNWCRFSAAAAPQFNALGRLYPQMYVMAIDAYYHYSITIRFGVSGVPSMYFLYNGRAVAKYNRTDITMDGLVEFIRSLTSLEPIKPNVTDHHEVEEINNDEENVNNGNKTFSYDRIFWNITDNDRNGPLVIHLENQQNYLLIFCWKFCLIVLFYHFFRSNLFAMIKDHVRGMWNEWAQTVQHHEHAD</sequence>
<evidence type="ECO:0000256" key="1">
    <source>
        <dbReference type="SAM" id="Phobius"/>
    </source>
</evidence>
<dbReference type="GO" id="GO:0005929">
    <property type="term" value="C:cilium"/>
    <property type="evidence" value="ECO:0007669"/>
    <property type="project" value="TreeGrafter"/>
</dbReference>
<accession>A0A9D4P8X2</accession>
<dbReference type="InterPro" id="IPR042418">
    <property type="entry name" value="TXNDC15"/>
</dbReference>
<dbReference type="InterPro" id="IPR036249">
    <property type="entry name" value="Thioredoxin-like_sf"/>
</dbReference>
<gene>
    <name evidence="3" type="ORF">HUG17_1785</name>
</gene>
<reference evidence="3" key="2">
    <citation type="journal article" date="2021" name="World Allergy Organ. J.">
        <title>Chromosome-level assembly of Dermatophagoides farinae genome and transcriptome reveals two novel allergens Der f 37 and Der f 39.</title>
        <authorList>
            <person name="Chen J."/>
            <person name="Cai Z."/>
            <person name="Fan D."/>
            <person name="Hu J."/>
            <person name="Hou Y."/>
            <person name="He Y."/>
            <person name="Zhang Z."/>
            <person name="Zhao Z."/>
            <person name="Gao P."/>
            <person name="Hu W."/>
            <person name="Sun J."/>
            <person name="Li J."/>
            <person name="Ji K."/>
        </authorList>
    </citation>
    <scope>NUCLEOTIDE SEQUENCE</scope>
    <source>
        <strain evidence="3">JKM2019</strain>
    </source>
</reference>
<dbReference type="Proteomes" id="UP000828236">
    <property type="component" value="Unassembled WGS sequence"/>
</dbReference>
<organism evidence="3">
    <name type="scientific">Dermatophagoides farinae</name>
    <name type="common">American house dust mite</name>
    <dbReference type="NCBI Taxonomy" id="6954"/>
    <lineage>
        <taxon>Eukaryota</taxon>
        <taxon>Metazoa</taxon>
        <taxon>Ecdysozoa</taxon>
        <taxon>Arthropoda</taxon>
        <taxon>Chelicerata</taxon>
        <taxon>Arachnida</taxon>
        <taxon>Acari</taxon>
        <taxon>Acariformes</taxon>
        <taxon>Sarcoptiformes</taxon>
        <taxon>Astigmata</taxon>
        <taxon>Psoroptidia</taxon>
        <taxon>Analgoidea</taxon>
        <taxon>Pyroglyphidae</taxon>
        <taxon>Dermatophagoidinae</taxon>
        <taxon>Dermatophagoides</taxon>
    </lineage>
</organism>
<dbReference type="EMBL" id="SDOV01000001">
    <property type="protein sequence ID" value="KAH7646247.1"/>
    <property type="molecule type" value="Genomic_DNA"/>
</dbReference>
<dbReference type="PANTHER" id="PTHR14684:SF2">
    <property type="entry name" value="THIOREDOXIN DOMAIN-CONTAINING PROTEIN 15"/>
    <property type="match status" value="1"/>
</dbReference>
<dbReference type="Pfam" id="PF00085">
    <property type="entry name" value="Thioredoxin"/>
    <property type="match status" value="1"/>
</dbReference>
<evidence type="ECO:0000259" key="2">
    <source>
        <dbReference type="Pfam" id="PF00085"/>
    </source>
</evidence>
<evidence type="ECO:0000313" key="3">
    <source>
        <dbReference type="EMBL" id="KAH7646247.1"/>
    </source>
</evidence>
<dbReference type="GO" id="GO:0060271">
    <property type="term" value="P:cilium assembly"/>
    <property type="evidence" value="ECO:0007669"/>
    <property type="project" value="TreeGrafter"/>
</dbReference>
<dbReference type="PANTHER" id="PTHR14684">
    <property type="entry name" value="THIOREDOXIN DOMAIN-CONTAINING PROTEIN 15"/>
    <property type="match status" value="1"/>
</dbReference>
<dbReference type="SUPFAM" id="SSF52833">
    <property type="entry name" value="Thioredoxin-like"/>
    <property type="match status" value="1"/>
</dbReference>
<proteinExistence type="predicted"/>
<comment type="caution">
    <text evidence="3">The sequence shown here is derived from an EMBL/GenBank/DDBJ whole genome shotgun (WGS) entry which is preliminary data.</text>
</comment>
<keyword evidence="1" id="KW-0472">Membrane</keyword>
<feature type="transmembrane region" description="Helical" evidence="1">
    <location>
        <begin position="301"/>
        <end position="319"/>
    </location>
</feature>
<dbReference type="AlphaFoldDB" id="A0A9D4P8X2"/>